<evidence type="ECO:0000256" key="1">
    <source>
        <dbReference type="ARBA" id="ARBA00023125"/>
    </source>
</evidence>
<dbReference type="InterPro" id="IPR010982">
    <property type="entry name" value="Lambda_DNA-bd_dom_sf"/>
</dbReference>
<dbReference type="AlphaFoldDB" id="A0A2L2X9J9"/>
<evidence type="ECO:0000313" key="3">
    <source>
        <dbReference type="EMBL" id="GBF32614.1"/>
    </source>
</evidence>
<dbReference type="PANTHER" id="PTHR46797">
    <property type="entry name" value="HTH-TYPE TRANSCRIPTIONAL REGULATOR"/>
    <property type="match status" value="1"/>
</dbReference>
<reference evidence="4" key="1">
    <citation type="submission" date="2018-02" db="EMBL/GenBank/DDBJ databases">
        <title>Genome sequence of Desulfocucumis palustris strain NAW-5.</title>
        <authorList>
            <person name="Watanabe M."/>
            <person name="Kojima H."/>
            <person name="Fukui M."/>
        </authorList>
    </citation>
    <scope>NUCLEOTIDE SEQUENCE [LARGE SCALE GENOMIC DNA]</scope>
    <source>
        <strain evidence="4">NAW-5</strain>
    </source>
</reference>
<organism evidence="3 4">
    <name type="scientific">Desulfocucumis palustris</name>
    <dbReference type="NCBI Taxonomy" id="1898651"/>
    <lineage>
        <taxon>Bacteria</taxon>
        <taxon>Bacillati</taxon>
        <taxon>Bacillota</taxon>
        <taxon>Clostridia</taxon>
        <taxon>Eubacteriales</taxon>
        <taxon>Desulfocucumaceae</taxon>
        <taxon>Desulfocucumis</taxon>
    </lineage>
</organism>
<dbReference type="CDD" id="cd00093">
    <property type="entry name" value="HTH_XRE"/>
    <property type="match status" value="1"/>
</dbReference>
<dbReference type="GO" id="GO:0003700">
    <property type="term" value="F:DNA-binding transcription factor activity"/>
    <property type="evidence" value="ECO:0007669"/>
    <property type="project" value="TreeGrafter"/>
</dbReference>
<keyword evidence="4" id="KW-1185">Reference proteome</keyword>
<dbReference type="OrthoDB" id="371153at2"/>
<dbReference type="SUPFAM" id="SSF47413">
    <property type="entry name" value="lambda repressor-like DNA-binding domains"/>
    <property type="match status" value="1"/>
</dbReference>
<dbReference type="InterPro" id="IPR050807">
    <property type="entry name" value="TransReg_Diox_bact_type"/>
</dbReference>
<dbReference type="SMART" id="SM00530">
    <property type="entry name" value="HTH_XRE"/>
    <property type="match status" value="1"/>
</dbReference>
<gene>
    <name evidence="3" type="ORF">DCCM_0810</name>
</gene>
<dbReference type="Pfam" id="PF13560">
    <property type="entry name" value="HTH_31"/>
    <property type="match status" value="1"/>
</dbReference>
<dbReference type="EMBL" id="BFAV01000045">
    <property type="protein sequence ID" value="GBF32614.1"/>
    <property type="molecule type" value="Genomic_DNA"/>
</dbReference>
<dbReference type="Proteomes" id="UP000239549">
    <property type="component" value="Unassembled WGS sequence"/>
</dbReference>
<comment type="caution">
    <text evidence="3">The sequence shown here is derived from an EMBL/GenBank/DDBJ whole genome shotgun (WGS) entry which is preliminary data.</text>
</comment>
<protein>
    <recommendedName>
        <fullName evidence="2">HTH cro/C1-type domain-containing protein</fullName>
    </recommendedName>
</protein>
<accession>A0A2L2X9J9</accession>
<sequence length="107" mass="12291">MLNKIVGDNIRTIRKLKGFSRGELAVRAGFTSSYWGYLERGQKNPSLELVERIAFVLEVEPYMLLVDSPSKGLFSEMTQLLNVINSMGHMHVEFMRDVLISYIKTHK</sequence>
<evidence type="ECO:0000313" key="4">
    <source>
        <dbReference type="Proteomes" id="UP000239549"/>
    </source>
</evidence>
<evidence type="ECO:0000259" key="2">
    <source>
        <dbReference type="PROSITE" id="PS50943"/>
    </source>
</evidence>
<dbReference type="RefSeq" id="WP_104371120.1">
    <property type="nucleotide sequence ID" value="NZ_BFAV01000045.1"/>
</dbReference>
<dbReference type="Gene3D" id="1.10.260.40">
    <property type="entry name" value="lambda repressor-like DNA-binding domains"/>
    <property type="match status" value="1"/>
</dbReference>
<dbReference type="PROSITE" id="PS50943">
    <property type="entry name" value="HTH_CROC1"/>
    <property type="match status" value="1"/>
</dbReference>
<proteinExistence type="predicted"/>
<name>A0A2L2X9J9_9FIRM</name>
<dbReference type="PANTHER" id="PTHR46797:SF1">
    <property type="entry name" value="METHYLPHOSPHONATE SYNTHASE"/>
    <property type="match status" value="1"/>
</dbReference>
<feature type="domain" description="HTH cro/C1-type" evidence="2">
    <location>
        <begin position="10"/>
        <end position="64"/>
    </location>
</feature>
<dbReference type="GO" id="GO:0003677">
    <property type="term" value="F:DNA binding"/>
    <property type="evidence" value="ECO:0007669"/>
    <property type="project" value="UniProtKB-KW"/>
</dbReference>
<dbReference type="GO" id="GO:0005829">
    <property type="term" value="C:cytosol"/>
    <property type="evidence" value="ECO:0007669"/>
    <property type="project" value="TreeGrafter"/>
</dbReference>
<keyword evidence="1" id="KW-0238">DNA-binding</keyword>
<dbReference type="InterPro" id="IPR001387">
    <property type="entry name" value="Cro/C1-type_HTH"/>
</dbReference>